<keyword evidence="4" id="KW-0238">DNA-binding</keyword>
<dbReference type="GO" id="GO:0005634">
    <property type="term" value="C:nucleus"/>
    <property type="evidence" value="ECO:0007669"/>
    <property type="project" value="UniProtKB-SubCell"/>
</dbReference>
<dbReference type="InterPro" id="IPR001138">
    <property type="entry name" value="Zn2Cys6_DnaBD"/>
</dbReference>
<keyword evidence="9" id="KW-1185">Reference proteome</keyword>
<evidence type="ECO:0000313" key="9">
    <source>
        <dbReference type="Proteomes" id="UP001216150"/>
    </source>
</evidence>
<dbReference type="GO" id="GO:0003677">
    <property type="term" value="F:DNA binding"/>
    <property type="evidence" value="ECO:0007669"/>
    <property type="project" value="UniProtKB-KW"/>
</dbReference>
<dbReference type="SMART" id="SM00906">
    <property type="entry name" value="Fungal_trans"/>
    <property type="match status" value="1"/>
</dbReference>
<dbReference type="SMART" id="SM00066">
    <property type="entry name" value="GAL4"/>
    <property type="match status" value="1"/>
</dbReference>
<evidence type="ECO:0000313" key="8">
    <source>
        <dbReference type="EMBL" id="KAJ5568261.1"/>
    </source>
</evidence>
<dbReference type="InterPro" id="IPR007219">
    <property type="entry name" value="XnlR_reg_dom"/>
</dbReference>
<dbReference type="PROSITE" id="PS00463">
    <property type="entry name" value="ZN2_CY6_FUNGAL_1"/>
    <property type="match status" value="1"/>
</dbReference>
<dbReference type="GO" id="GO:0006351">
    <property type="term" value="P:DNA-templated transcription"/>
    <property type="evidence" value="ECO:0007669"/>
    <property type="project" value="InterPro"/>
</dbReference>
<keyword evidence="6" id="KW-0539">Nucleus</keyword>
<dbReference type="PANTHER" id="PTHR47338:SF3">
    <property type="entry name" value="C6 FINGER DOMAIN TRANSCRIPTION FACTOR DBAA-RELATED"/>
    <property type="match status" value="1"/>
</dbReference>
<dbReference type="Gene3D" id="4.10.240.10">
    <property type="entry name" value="Zn(2)-C6 fungal-type DNA-binding domain"/>
    <property type="match status" value="1"/>
</dbReference>
<evidence type="ECO:0000256" key="2">
    <source>
        <dbReference type="ARBA" id="ARBA00022723"/>
    </source>
</evidence>
<dbReference type="Proteomes" id="UP001216150">
    <property type="component" value="Unassembled WGS sequence"/>
</dbReference>
<dbReference type="InterPro" id="IPR036864">
    <property type="entry name" value="Zn2-C6_fun-type_DNA-bd_sf"/>
</dbReference>
<sequence>MSRQQSGLACEECRRRKARCDRVRPQCGICADTGRTCIVVSKRSPRGPKKGQLKDLRSRVGRSIHLYPDLFGQDGIFEVDLASESNEVSPERETTEELGLYEGINLGMNMGTSPIDDFTSGEIPESFSWPFGLDDGSCKQWSGLGSAGYVVDTNNISLPITPISTVPTAISVSGYNEKLEMSDLMQADLELLYFERVHPIAPMIHKRRFFAWASDDNVSPARCSLRSAMQTIASAMSSQFCVFADALYARTRHMLEAQSASDTGLPWMTRTIAPNGRIEHERIQAWLLLAHYEFLRKPKHQAHLTAERTFRLLQLSRLVELDLYDGNDPGTGSLNSFSSSSSPVHQLSPDETWVEIEEKRRTLWAAFVLDRLTSMLNDRPAMLHEEIICTRLPMPEEDFQLGHQPTKMGFLLETMSKTNNCTALPPFAKCVILANLHCRCMAHRQLSQSIPISTGLSESQDFWMRHESLAAVAAVVTPSKPRTPDTNSSIPAMPKCDPMTTFNNILVCSAYVSLSETAETKPQPTIDDQLQALKYKQLAYKVTLNAVMILQNAPRIAFFKVRNSLFGNNEPKPSNFGSHPPLLIAFQMHPLLPNVLSLLVGFLNALAPHHMGTDQLEYRGVDGLHIALGYLSDVNNLAREILSKLKVDLGSDNSPQRTG</sequence>
<protein>
    <recommendedName>
        <fullName evidence="7">Zn(2)-C6 fungal-type domain-containing protein</fullName>
    </recommendedName>
</protein>
<evidence type="ECO:0000256" key="3">
    <source>
        <dbReference type="ARBA" id="ARBA00023015"/>
    </source>
</evidence>
<keyword evidence="2" id="KW-0479">Metal-binding</keyword>
<dbReference type="AlphaFoldDB" id="A0AAD6D8W9"/>
<dbReference type="PROSITE" id="PS50048">
    <property type="entry name" value="ZN2_CY6_FUNGAL_2"/>
    <property type="match status" value="1"/>
</dbReference>
<evidence type="ECO:0000256" key="5">
    <source>
        <dbReference type="ARBA" id="ARBA00023163"/>
    </source>
</evidence>
<dbReference type="PANTHER" id="PTHR47338">
    <property type="entry name" value="ZN(II)2CYS6 TRANSCRIPTION FACTOR (EUROFUNG)-RELATED"/>
    <property type="match status" value="1"/>
</dbReference>
<evidence type="ECO:0000259" key="7">
    <source>
        <dbReference type="PROSITE" id="PS50048"/>
    </source>
</evidence>
<comment type="caution">
    <text evidence="8">The sequence shown here is derived from an EMBL/GenBank/DDBJ whole genome shotgun (WGS) entry which is preliminary data.</text>
</comment>
<dbReference type="GO" id="GO:0000981">
    <property type="term" value="F:DNA-binding transcription factor activity, RNA polymerase II-specific"/>
    <property type="evidence" value="ECO:0007669"/>
    <property type="project" value="InterPro"/>
</dbReference>
<proteinExistence type="predicted"/>
<dbReference type="InterPro" id="IPR050815">
    <property type="entry name" value="TF_fung"/>
</dbReference>
<name>A0AAD6D8W9_9EURO</name>
<dbReference type="Pfam" id="PF04082">
    <property type="entry name" value="Fungal_trans"/>
    <property type="match status" value="1"/>
</dbReference>
<dbReference type="CDD" id="cd12148">
    <property type="entry name" value="fungal_TF_MHR"/>
    <property type="match status" value="1"/>
</dbReference>
<gene>
    <name evidence="8" type="ORF">N7450_010747</name>
</gene>
<dbReference type="GO" id="GO:0008270">
    <property type="term" value="F:zinc ion binding"/>
    <property type="evidence" value="ECO:0007669"/>
    <property type="project" value="InterPro"/>
</dbReference>
<comment type="subcellular location">
    <subcellularLocation>
        <location evidence="1">Nucleus</location>
    </subcellularLocation>
</comment>
<evidence type="ECO:0000256" key="4">
    <source>
        <dbReference type="ARBA" id="ARBA00023125"/>
    </source>
</evidence>
<accession>A0AAD6D8W9</accession>
<dbReference type="Pfam" id="PF00172">
    <property type="entry name" value="Zn_clus"/>
    <property type="match status" value="1"/>
</dbReference>
<keyword evidence="3" id="KW-0805">Transcription regulation</keyword>
<dbReference type="CDD" id="cd00067">
    <property type="entry name" value="GAL4"/>
    <property type="match status" value="1"/>
</dbReference>
<reference evidence="8 9" key="1">
    <citation type="journal article" date="2023" name="IMA Fungus">
        <title>Comparative genomic study of the Penicillium genus elucidates a diverse pangenome and 15 lateral gene transfer events.</title>
        <authorList>
            <person name="Petersen C."/>
            <person name="Sorensen T."/>
            <person name="Nielsen M.R."/>
            <person name="Sondergaard T.E."/>
            <person name="Sorensen J.L."/>
            <person name="Fitzpatrick D.A."/>
            <person name="Frisvad J.C."/>
            <person name="Nielsen K.L."/>
        </authorList>
    </citation>
    <scope>NUCLEOTIDE SEQUENCE [LARGE SCALE GENOMIC DNA]</scope>
    <source>
        <strain evidence="8 9">IBT 29057</strain>
    </source>
</reference>
<dbReference type="EMBL" id="JAQJAC010000010">
    <property type="protein sequence ID" value="KAJ5568261.1"/>
    <property type="molecule type" value="Genomic_DNA"/>
</dbReference>
<evidence type="ECO:0000256" key="6">
    <source>
        <dbReference type="ARBA" id="ARBA00023242"/>
    </source>
</evidence>
<keyword evidence="5" id="KW-0804">Transcription</keyword>
<dbReference type="SUPFAM" id="SSF57701">
    <property type="entry name" value="Zn2/Cys6 DNA-binding domain"/>
    <property type="match status" value="1"/>
</dbReference>
<feature type="domain" description="Zn(2)-C6 fungal-type" evidence="7">
    <location>
        <begin position="9"/>
        <end position="39"/>
    </location>
</feature>
<evidence type="ECO:0000256" key="1">
    <source>
        <dbReference type="ARBA" id="ARBA00004123"/>
    </source>
</evidence>
<organism evidence="8 9">
    <name type="scientific">Penicillium hetheringtonii</name>
    <dbReference type="NCBI Taxonomy" id="911720"/>
    <lineage>
        <taxon>Eukaryota</taxon>
        <taxon>Fungi</taxon>
        <taxon>Dikarya</taxon>
        <taxon>Ascomycota</taxon>
        <taxon>Pezizomycotina</taxon>
        <taxon>Eurotiomycetes</taxon>
        <taxon>Eurotiomycetidae</taxon>
        <taxon>Eurotiales</taxon>
        <taxon>Aspergillaceae</taxon>
        <taxon>Penicillium</taxon>
    </lineage>
</organism>